<dbReference type="InterPro" id="IPR010982">
    <property type="entry name" value="Lambda_DNA-bd_dom_sf"/>
</dbReference>
<feature type="domain" description="HTH cro/C1-type" evidence="1">
    <location>
        <begin position="19"/>
        <end position="70"/>
    </location>
</feature>
<dbReference type="EMBL" id="DVJQ01000023">
    <property type="protein sequence ID" value="HIS73902.1"/>
    <property type="molecule type" value="Genomic_DNA"/>
</dbReference>
<evidence type="ECO:0000259" key="1">
    <source>
        <dbReference type="PROSITE" id="PS50943"/>
    </source>
</evidence>
<dbReference type="Proteomes" id="UP000886865">
    <property type="component" value="Unassembled WGS sequence"/>
</dbReference>
<protein>
    <submittedName>
        <fullName evidence="2">Helix-turn-helix transcriptional regulator</fullName>
    </submittedName>
</protein>
<dbReference type="PROSITE" id="PS50943">
    <property type="entry name" value="HTH_CROC1"/>
    <property type="match status" value="1"/>
</dbReference>
<organism evidence="2 3">
    <name type="scientific">Candidatus Galligastranaerophilus intestinavium</name>
    <dbReference type="NCBI Taxonomy" id="2840836"/>
    <lineage>
        <taxon>Bacteria</taxon>
        <taxon>Candidatus Galligastranaerophilus</taxon>
    </lineage>
</organism>
<gene>
    <name evidence="2" type="ORF">IAA86_02650</name>
</gene>
<reference evidence="2" key="2">
    <citation type="journal article" date="2021" name="PeerJ">
        <title>Extensive microbial diversity within the chicken gut microbiome revealed by metagenomics and culture.</title>
        <authorList>
            <person name="Gilroy R."/>
            <person name="Ravi A."/>
            <person name="Getino M."/>
            <person name="Pursley I."/>
            <person name="Horton D.L."/>
            <person name="Alikhan N.F."/>
            <person name="Baker D."/>
            <person name="Gharbi K."/>
            <person name="Hall N."/>
            <person name="Watson M."/>
            <person name="Adriaenssens E.M."/>
            <person name="Foster-Nyarko E."/>
            <person name="Jarju S."/>
            <person name="Secka A."/>
            <person name="Antonio M."/>
            <person name="Oren A."/>
            <person name="Chaudhuri R.R."/>
            <person name="La Ragione R."/>
            <person name="Hildebrand F."/>
            <person name="Pallen M.J."/>
        </authorList>
    </citation>
    <scope>NUCLEOTIDE SEQUENCE</scope>
    <source>
        <strain evidence="2">CHK152-2871</strain>
    </source>
</reference>
<sequence>MHKITKKYDSLAHFVSCEREVLGLSQSGLAKKCNLTLEQISSIESGIETFLSTTVRQKLAKGLKTSLEQIKVYEKGEDFTLGSVSDIEDLKEQILTNGENSKVALYCPVCGSKLIVRIAKMYDLEDNLVLHPKARCSKCPFQVQ</sequence>
<name>A0A9D1FI59_9BACT</name>
<dbReference type="Gene3D" id="1.10.260.40">
    <property type="entry name" value="lambda repressor-like DNA-binding domains"/>
    <property type="match status" value="1"/>
</dbReference>
<proteinExistence type="predicted"/>
<accession>A0A9D1FI59</accession>
<dbReference type="GO" id="GO:0003677">
    <property type="term" value="F:DNA binding"/>
    <property type="evidence" value="ECO:0007669"/>
    <property type="project" value="InterPro"/>
</dbReference>
<dbReference type="SUPFAM" id="SSF47413">
    <property type="entry name" value="lambda repressor-like DNA-binding domains"/>
    <property type="match status" value="1"/>
</dbReference>
<evidence type="ECO:0000313" key="3">
    <source>
        <dbReference type="Proteomes" id="UP000886865"/>
    </source>
</evidence>
<reference evidence="2" key="1">
    <citation type="submission" date="2020-10" db="EMBL/GenBank/DDBJ databases">
        <authorList>
            <person name="Gilroy R."/>
        </authorList>
    </citation>
    <scope>NUCLEOTIDE SEQUENCE</scope>
    <source>
        <strain evidence="2">CHK152-2871</strain>
    </source>
</reference>
<dbReference type="Pfam" id="PF01381">
    <property type="entry name" value="HTH_3"/>
    <property type="match status" value="1"/>
</dbReference>
<dbReference type="InterPro" id="IPR001387">
    <property type="entry name" value="Cro/C1-type_HTH"/>
</dbReference>
<dbReference type="CDD" id="cd00093">
    <property type="entry name" value="HTH_XRE"/>
    <property type="match status" value="1"/>
</dbReference>
<comment type="caution">
    <text evidence="2">The sequence shown here is derived from an EMBL/GenBank/DDBJ whole genome shotgun (WGS) entry which is preliminary data.</text>
</comment>
<dbReference type="AlphaFoldDB" id="A0A9D1FI59"/>
<evidence type="ECO:0000313" key="2">
    <source>
        <dbReference type="EMBL" id="HIS73902.1"/>
    </source>
</evidence>